<proteinExistence type="predicted"/>
<evidence type="ECO:0000313" key="6">
    <source>
        <dbReference type="Proteomes" id="UP000190312"/>
    </source>
</evidence>
<dbReference type="GO" id="GO:0006281">
    <property type="term" value="P:DNA repair"/>
    <property type="evidence" value="ECO:0007669"/>
    <property type="project" value="InterPro"/>
</dbReference>
<feature type="compositionally biased region" description="Polar residues" evidence="4">
    <location>
        <begin position="200"/>
        <end position="218"/>
    </location>
</feature>
<sequence length="766" mass="84175">MNPDDLDDPDLRAAIAASLRESSNHEENSQNGRQHEVVDLTADSDDDVIPIFPKSNSVIGSETDGDETDSGEEDGDDEDEDLKRAIELSMQSAIADEDGSSRHHLSSIGNNDSKASNTPISSRAETPASIQAPTQAAGLLGLDRRQMEKERLERLNKRKAEEPVSDGQRDAKQARTGTPSRSPGPAISVVDSSSGSNSSRTTPAGNDQIQIPSPTPSVQFPNGVVKKTWAFGCRRQGDDIKIEEVFQKSDLQLAVLSSFMWEMEWLFSKLNTAKTRFYLVMQAKDESTKLQYKSETAAMSNLRLCFPPMDGQVNCMHSKLMLLFHSGYVRIVVPTANLTPYDWGEIGGLMENSVFIIDLPKRTDKDSGFTRTGFYHELTYFLKASTLHENIIAKLTDYDFSRTAHIAFVHTIGGSHMGDSWRRTGYCGLGRAVNSLGLRTSKPLNIDFVTSSVGSLTDEFLRSIYLACQGDDGSTEYVLRTTKSFPVRSRSNPTQLINKSTAEEWKDRFRVYFPSETTVNDTKGGPQSAGTICFQSRWYTGPKFPRHVLRDCVSQRLGLLMHNKILYVRPDDPATLPDNSQCRAWAYVGSANLSESAWGRLVQERATKEPKLNCRNWECGVLMPVISKEDAVSEQNKSPNDESGTMLDAFKGIVPVPMRLPAPHGTGGTMGHTGSTVGTGGTGVSAGGPSISLTKATNRDNPGKTRQQERFVEGVCAMEGDYGMCHGTDANGNDWTAPCNPKNRCKLGQPRLCNIDTMRFVAVCSK</sequence>
<feature type="compositionally biased region" description="Low complexity" evidence="4">
    <location>
        <begin position="188"/>
        <end position="199"/>
    </location>
</feature>
<accession>A0A1S9DAA8</accession>
<dbReference type="InterPro" id="IPR003903">
    <property type="entry name" value="UIM_dom"/>
</dbReference>
<dbReference type="EMBL" id="MKZY01000008">
    <property type="protein sequence ID" value="OOO05866.1"/>
    <property type="molecule type" value="Genomic_DNA"/>
</dbReference>
<reference evidence="5 6" key="1">
    <citation type="submission" date="2016-10" db="EMBL/GenBank/DDBJ databases">
        <title>Genome sequencing of Aspergillus oryzae BCC7051.</title>
        <authorList>
            <person name="Thammarongtham C."/>
            <person name="Vorapreeda T."/>
            <person name="Nookaew I."/>
            <person name="Srisuk T."/>
            <person name="Land M."/>
            <person name="Jeennor S."/>
            <person name="Laoteng K."/>
        </authorList>
    </citation>
    <scope>NUCLEOTIDE SEQUENCE [LARGE SCALE GENOMIC DNA]</scope>
    <source>
        <strain evidence="5 6">BCC7051</strain>
    </source>
</reference>
<evidence type="ECO:0000256" key="3">
    <source>
        <dbReference type="PIRSR" id="PIRSR610347-3"/>
    </source>
</evidence>
<feature type="region of interest" description="Disordered" evidence="4">
    <location>
        <begin position="683"/>
        <end position="706"/>
    </location>
</feature>
<evidence type="ECO:0000256" key="2">
    <source>
        <dbReference type="PIRSR" id="PIRSR610347-2"/>
    </source>
</evidence>
<dbReference type="CDD" id="cd09122">
    <property type="entry name" value="PLDc_Tdp1_1"/>
    <property type="match status" value="1"/>
</dbReference>
<dbReference type="OrthoDB" id="47785at2759"/>
<feature type="compositionally biased region" description="Basic and acidic residues" evidence="4">
    <location>
        <begin position="697"/>
        <end position="706"/>
    </location>
</feature>
<dbReference type="PANTHER" id="PTHR12415:SF4">
    <property type="entry name" value="TYROSYL-DNA PHOSPHODIESTERASE DOMAIN-CONTAINING PROTEIN"/>
    <property type="match status" value="1"/>
</dbReference>
<comment type="caution">
    <text evidence="5">The sequence shown here is derived from an EMBL/GenBank/DDBJ whole genome shotgun (WGS) entry which is preliminary data.</text>
</comment>
<feature type="compositionally biased region" description="Polar residues" evidence="4">
    <location>
        <begin position="107"/>
        <end position="134"/>
    </location>
</feature>
<dbReference type="GO" id="GO:0005634">
    <property type="term" value="C:nucleus"/>
    <property type="evidence" value="ECO:0007669"/>
    <property type="project" value="InterPro"/>
</dbReference>
<feature type="binding site" evidence="2">
    <location>
        <position position="564"/>
    </location>
    <ligand>
        <name>substrate</name>
    </ligand>
</feature>
<feature type="compositionally biased region" description="Basic and acidic residues" evidence="4">
    <location>
        <begin position="22"/>
        <end position="38"/>
    </location>
</feature>
<dbReference type="GO" id="GO:0003697">
    <property type="term" value="F:single-stranded DNA binding"/>
    <property type="evidence" value="ECO:0007669"/>
    <property type="project" value="TreeGrafter"/>
</dbReference>
<feature type="compositionally biased region" description="Acidic residues" evidence="4">
    <location>
        <begin position="63"/>
        <end position="80"/>
    </location>
</feature>
<dbReference type="Pfam" id="PF02809">
    <property type="entry name" value="UIM"/>
    <property type="match status" value="2"/>
</dbReference>
<dbReference type="SUPFAM" id="SSF56024">
    <property type="entry name" value="Phospholipase D/nuclease"/>
    <property type="match status" value="2"/>
</dbReference>
<dbReference type="VEuPathDB" id="FungiDB:AO090701000116"/>
<feature type="site" description="Interaction with DNA" evidence="3">
    <location>
        <position position="594"/>
    </location>
</feature>
<dbReference type="Gene3D" id="6.10.140.100">
    <property type="match status" value="1"/>
</dbReference>
<dbReference type="Gene3D" id="3.30.870.10">
    <property type="entry name" value="Endonuclease Chain A"/>
    <property type="match status" value="2"/>
</dbReference>
<feature type="compositionally biased region" description="Basic and acidic residues" evidence="4">
    <location>
        <begin position="142"/>
        <end position="173"/>
    </location>
</feature>
<feature type="region of interest" description="Disordered" evidence="4">
    <location>
        <begin position="17"/>
        <end position="218"/>
    </location>
</feature>
<dbReference type="InterPro" id="IPR010347">
    <property type="entry name" value="Tdp1"/>
</dbReference>
<evidence type="ECO:0000256" key="1">
    <source>
        <dbReference type="PIRSR" id="PIRSR610347-1"/>
    </source>
</evidence>
<feature type="active site" description="Nucleophile" evidence="1">
    <location>
        <position position="317"/>
    </location>
</feature>
<feature type="active site" description="Proton donor/acceptor" evidence="1">
    <location>
        <position position="562"/>
    </location>
</feature>
<evidence type="ECO:0000313" key="5">
    <source>
        <dbReference type="EMBL" id="OOO05866.1"/>
    </source>
</evidence>
<dbReference type="Pfam" id="PF06087">
    <property type="entry name" value="Tyr-DNA_phospho"/>
    <property type="match status" value="1"/>
</dbReference>
<dbReference type="AlphaFoldDB" id="A0A1S9DAA8"/>
<protein>
    <submittedName>
        <fullName evidence="5">Tyrosyl-DNA phosphodiesterase</fullName>
    </submittedName>
</protein>
<dbReference type="GO" id="GO:0003690">
    <property type="term" value="F:double-stranded DNA binding"/>
    <property type="evidence" value="ECO:0007669"/>
    <property type="project" value="TreeGrafter"/>
</dbReference>
<name>A0A1S9DAA8_ASPOZ</name>
<dbReference type="PROSITE" id="PS50330">
    <property type="entry name" value="UIM"/>
    <property type="match status" value="1"/>
</dbReference>
<dbReference type="Proteomes" id="UP000190312">
    <property type="component" value="Unassembled WGS sequence"/>
</dbReference>
<dbReference type="SMART" id="SM00726">
    <property type="entry name" value="UIM"/>
    <property type="match status" value="2"/>
</dbReference>
<evidence type="ECO:0000256" key="4">
    <source>
        <dbReference type="SAM" id="MobiDB-lite"/>
    </source>
</evidence>
<feature type="binding site" evidence="2">
    <location>
        <position position="319"/>
    </location>
    <ligand>
        <name>substrate</name>
    </ligand>
</feature>
<organism evidence="5 6">
    <name type="scientific">Aspergillus oryzae</name>
    <name type="common">Yellow koji mold</name>
    <dbReference type="NCBI Taxonomy" id="5062"/>
    <lineage>
        <taxon>Eukaryota</taxon>
        <taxon>Fungi</taxon>
        <taxon>Dikarya</taxon>
        <taxon>Ascomycota</taxon>
        <taxon>Pezizomycotina</taxon>
        <taxon>Eurotiomycetes</taxon>
        <taxon>Eurotiomycetidae</taxon>
        <taxon>Eurotiales</taxon>
        <taxon>Aspergillaceae</taxon>
        <taxon>Aspergillus</taxon>
        <taxon>Aspergillus subgen. Circumdati</taxon>
    </lineage>
</organism>
<dbReference type="PANTHER" id="PTHR12415">
    <property type="entry name" value="TYROSYL-DNA PHOSPHODIESTERASE 1"/>
    <property type="match status" value="1"/>
</dbReference>
<gene>
    <name evidence="5" type="ORF">OAory_01015270</name>
</gene>
<dbReference type="GO" id="GO:0017005">
    <property type="term" value="F:3'-tyrosyl-DNA phosphodiesterase activity"/>
    <property type="evidence" value="ECO:0007669"/>
    <property type="project" value="TreeGrafter"/>
</dbReference>